<organism evidence="4 5">
    <name type="scientific">Dysgonomonas termitidis</name>
    <dbReference type="NCBI Taxonomy" id="1516126"/>
    <lineage>
        <taxon>Bacteria</taxon>
        <taxon>Pseudomonadati</taxon>
        <taxon>Bacteroidota</taxon>
        <taxon>Bacteroidia</taxon>
        <taxon>Bacteroidales</taxon>
        <taxon>Dysgonomonadaceae</taxon>
        <taxon>Dysgonomonas</taxon>
    </lineage>
</organism>
<comment type="caution">
    <text evidence="4">The sequence shown here is derived from an EMBL/GenBank/DDBJ whole genome shotgun (WGS) entry which is preliminary data.</text>
</comment>
<feature type="region of interest" description="Disordered" evidence="1">
    <location>
        <begin position="255"/>
        <end position="275"/>
    </location>
</feature>
<keyword evidence="5" id="KW-1185">Reference proteome</keyword>
<dbReference type="SUPFAM" id="SSF56436">
    <property type="entry name" value="C-type lectin-like"/>
    <property type="match status" value="1"/>
</dbReference>
<dbReference type="Proteomes" id="UP001596023">
    <property type="component" value="Unassembled WGS sequence"/>
</dbReference>
<reference evidence="5" key="1">
    <citation type="journal article" date="2019" name="Int. J. Syst. Evol. Microbiol.">
        <title>The Global Catalogue of Microorganisms (GCM) 10K type strain sequencing project: providing services to taxonomists for standard genome sequencing and annotation.</title>
        <authorList>
            <consortium name="The Broad Institute Genomics Platform"/>
            <consortium name="The Broad Institute Genome Sequencing Center for Infectious Disease"/>
            <person name="Wu L."/>
            <person name="Ma J."/>
        </authorList>
    </citation>
    <scope>NUCLEOTIDE SEQUENCE [LARGE SCALE GENOMIC DNA]</scope>
    <source>
        <strain evidence="5">CCUG 66188</strain>
    </source>
</reference>
<evidence type="ECO:0000259" key="3">
    <source>
        <dbReference type="Pfam" id="PF03781"/>
    </source>
</evidence>
<dbReference type="Pfam" id="PF03781">
    <property type="entry name" value="FGE-sulfatase"/>
    <property type="match status" value="1"/>
</dbReference>
<evidence type="ECO:0000313" key="5">
    <source>
        <dbReference type="Proteomes" id="UP001596023"/>
    </source>
</evidence>
<evidence type="ECO:0000256" key="1">
    <source>
        <dbReference type="SAM" id="MobiDB-lite"/>
    </source>
</evidence>
<keyword evidence="2" id="KW-0472">Membrane</keyword>
<dbReference type="InterPro" id="IPR051043">
    <property type="entry name" value="Sulfatase_Mod_Factor_Kinase"/>
</dbReference>
<keyword evidence="2" id="KW-1133">Transmembrane helix</keyword>
<evidence type="ECO:0000313" key="4">
    <source>
        <dbReference type="EMBL" id="MFC4677121.1"/>
    </source>
</evidence>
<feature type="transmembrane region" description="Helical" evidence="2">
    <location>
        <begin position="35"/>
        <end position="55"/>
    </location>
</feature>
<dbReference type="InterPro" id="IPR005532">
    <property type="entry name" value="SUMF_dom"/>
</dbReference>
<accession>A0ABV9L542</accession>
<sequence length="307" mass="33560">MICKKCNFENDVDACFCENCGASIEIETPKPKRTVFISIILVLTVIITVLAWNLLKIGLNGEYLESNTLGTVSDSTVATPPHPSEPAMVYVQGGTFTMGCTSEQGNDCYDNEKPAHRVTLSDFYIGKYEVTQAQWQAVMGNNPSSFKGDNLPVENVSWDDAVSFCRELSRMTGKTYRLPTEAEWEYAARGGSKKTDAKYSGSYSPDKVAWYGDNSGNKTHPVGTKQANELGIYDMSGNVWEWCSDWYGSYPASAQTNPAGASEGSDRVARGGSWGDFAEGVRVPSRGDGSPDNRNNFVGFRLACSSR</sequence>
<dbReference type="PANTHER" id="PTHR23150:SF19">
    <property type="entry name" value="FORMYLGLYCINE-GENERATING ENZYME"/>
    <property type="match status" value="1"/>
</dbReference>
<dbReference type="EMBL" id="JBHSGN010000175">
    <property type="protein sequence ID" value="MFC4677121.1"/>
    <property type="molecule type" value="Genomic_DNA"/>
</dbReference>
<dbReference type="Gene3D" id="3.90.1580.10">
    <property type="entry name" value="paralog of FGE (formylglycine-generating enzyme)"/>
    <property type="match status" value="1"/>
</dbReference>
<feature type="domain" description="Sulfatase-modifying factor enzyme-like" evidence="3">
    <location>
        <begin position="85"/>
        <end position="303"/>
    </location>
</feature>
<gene>
    <name evidence="4" type="ORF">ACFO6W_25905</name>
</gene>
<dbReference type="PANTHER" id="PTHR23150">
    <property type="entry name" value="SULFATASE MODIFYING FACTOR 1, 2"/>
    <property type="match status" value="1"/>
</dbReference>
<protein>
    <submittedName>
        <fullName evidence="4">SUMF1/EgtB/PvdO family nonheme iron enzyme</fullName>
    </submittedName>
</protein>
<dbReference type="InterPro" id="IPR042095">
    <property type="entry name" value="SUMF_sf"/>
</dbReference>
<dbReference type="InterPro" id="IPR016187">
    <property type="entry name" value="CTDL_fold"/>
</dbReference>
<evidence type="ECO:0000256" key="2">
    <source>
        <dbReference type="SAM" id="Phobius"/>
    </source>
</evidence>
<keyword evidence="2" id="KW-0812">Transmembrane</keyword>
<dbReference type="RefSeq" id="WP_380002000.1">
    <property type="nucleotide sequence ID" value="NZ_JBHSGN010000175.1"/>
</dbReference>
<name>A0ABV9L542_9BACT</name>
<proteinExistence type="predicted"/>